<evidence type="ECO:0000256" key="1">
    <source>
        <dbReference type="SAM" id="MobiDB-lite"/>
    </source>
</evidence>
<proteinExistence type="predicted"/>
<sequence length="435" mass="46760">MMSKWKLSLFRISRRMWFRSTLYGVLGVATALAGAAARFVLPQGLATQIGADSVGNILGILAASMLTVTTFALSTMVAAYGSAATNATPRASRLLIEDTRAQGTLATFVGAFLFSIVGLIALSTGIYGDSGRLVLFGATIAVIIVITVTLLRAIEQFSRFGRLGETVDLVEKATLKSMELRAEEPFLGAMPYTGSVPDTSIAVFAAAVGHVEHIDIQRLDALAEAHRLTVYVVCQPGTFATPNRALLHVMGTLHDDQRAQLIEAVTIGGSRRIENDPRYGLVVLAEIGVRSMSPAINDPGTCISVIGTCVRLLLRWDALACAQRDEKVQHRHVYMAQLDADDLFEDVFAPLSTDAAGSLEVNIRLQKALAALCAGCSASTREAARHHADSSLERALRTLSFAQDRQKLRAIHALEQQRAQDAASRRTFGSPAPTR</sequence>
<reference evidence="3 4" key="1">
    <citation type="submission" date="2020-08" db="EMBL/GenBank/DDBJ databases">
        <title>A Genomic Blueprint of the Chicken Gut Microbiome.</title>
        <authorList>
            <person name="Gilroy R."/>
            <person name="Ravi A."/>
            <person name="Getino M."/>
            <person name="Pursley I."/>
            <person name="Horton D.L."/>
            <person name="Alikhan N.-F."/>
            <person name="Baker D."/>
            <person name="Gharbi K."/>
            <person name="Hall N."/>
            <person name="Watson M."/>
            <person name="Adriaenssens E.M."/>
            <person name="Foster-Nyarko E."/>
            <person name="Jarju S."/>
            <person name="Secka A."/>
            <person name="Antonio M."/>
            <person name="Oren A."/>
            <person name="Chaudhuri R."/>
            <person name="La Ragione R.M."/>
            <person name="Hildebrand F."/>
            <person name="Pallen M.J."/>
        </authorList>
    </citation>
    <scope>NUCLEOTIDE SEQUENCE [LARGE SCALE GENOMIC DNA]</scope>
    <source>
        <strain evidence="3 4">Sa5BUN4</strain>
    </source>
</reference>
<accession>A0A8X8K1A3</accession>
<keyword evidence="2" id="KW-0812">Transmembrane</keyword>
<evidence type="ECO:0000313" key="4">
    <source>
        <dbReference type="Proteomes" id="UP000636938"/>
    </source>
</evidence>
<keyword evidence="4" id="KW-1185">Reference proteome</keyword>
<feature type="transmembrane region" description="Helical" evidence="2">
    <location>
        <begin position="133"/>
        <end position="154"/>
    </location>
</feature>
<feature type="transmembrane region" description="Helical" evidence="2">
    <location>
        <begin position="61"/>
        <end position="83"/>
    </location>
</feature>
<dbReference type="AlphaFoldDB" id="A0A8X8K1A3"/>
<dbReference type="Proteomes" id="UP000636938">
    <property type="component" value="Unassembled WGS sequence"/>
</dbReference>
<evidence type="ECO:0000256" key="2">
    <source>
        <dbReference type="SAM" id="Phobius"/>
    </source>
</evidence>
<keyword evidence="2" id="KW-1133">Transmembrane helix</keyword>
<dbReference type="Pfam" id="PF10011">
    <property type="entry name" value="DUF2254"/>
    <property type="match status" value="1"/>
</dbReference>
<protein>
    <submittedName>
        <fullName evidence="3">DUF2254 domain-containing protein</fullName>
    </submittedName>
</protein>
<feature type="transmembrane region" description="Helical" evidence="2">
    <location>
        <begin position="104"/>
        <end position="127"/>
    </location>
</feature>
<keyword evidence="2" id="KW-0472">Membrane</keyword>
<comment type="caution">
    <text evidence="3">The sequence shown here is derived from an EMBL/GenBank/DDBJ whole genome shotgun (WGS) entry which is preliminary data.</text>
</comment>
<feature type="region of interest" description="Disordered" evidence="1">
    <location>
        <begin position="415"/>
        <end position="435"/>
    </location>
</feature>
<organism evidence="3 4">
    <name type="scientific">Stenotrophomonas lacuserhaii</name>
    <dbReference type="NCBI Taxonomy" id="2760084"/>
    <lineage>
        <taxon>Bacteria</taxon>
        <taxon>Pseudomonadati</taxon>
        <taxon>Pseudomonadota</taxon>
        <taxon>Gammaproteobacteria</taxon>
        <taxon>Lysobacterales</taxon>
        <taxon>Lysobacteraceae</taxon>
        <taxon>Stenotrophomonas</taxon>
    </lineage>
</organism>
<dbReference type="EMBL" id="JACSQS010000001">
    <property type="protein sequence ID" value="MBD7952750.1"/>
    <property type="molecule type" value="Genomic_DNA"/>
</dbReference>
<dbReference type="InterPro" id="IPR018723">
    <property type="entry name" value="DUF2254_membrane"/>
</dbReference>
<evidence type="ECO:0000313" key="3">
    <source>
        <dbReference type="EMBL" id="MBD7952750.1"/>
    </source>
</evidence>
<gene>
    <name evidence="3" type="ORF">H9654_00900</name>
</gene>
<name>A0A8X8K1A3_9GAMM</name>